<comment type="caution">
    <text evidence="1">The sequence shown here is derived from an EMBL/GenBank/DDBJ whole genome shotgun (WGS) entry which is preliminary data.</text>
</comment>
<gene>
    <name evidence="1" type="ORF">HPB47_014099</name>
</gene>
<dbReference type="EMBL" id="JABSTQ010002404">
    <property type="protein sequence ID" value="KAG0444163.1"/>
    <property type="molecule type" value="Genomic_DNA"/>
</dbReference>
<dbReference type="Proteomes" id="UP000805193">
    <property type="component" value="Unassembled WGS sequence"/>
</dbReference>
<reference evidence="1 2" key="1">
    <citation type="journal article" date="2020" name="Cell">
        <title>Large-Scale Comparative Analyses of Tick Genomes Elucidate Their Genetic Diversity and Vector Capacities.</title>
        <authorList>
            <consortium name="Tick Genome and Microbiome Consortium (TIGMIC)"/>
            <person name="Jia N."/>
            <person name="Wang J."/>
            <person name="Shi W."/>
            <person name="Du L."/>
            <person name="Sun Y."/>
            <person name="Zhan W."/>
            <person name="Jiang J.F."/>
            <person name="Wang Q."/>
            <person name="Zhang B."/>
            <person name="Ji P."/>
            <person name="Bell-Sakyi L."/>
            <person name="Cui X.M."/>
            <person name="Yuan T.T."/>
            <person name="Jiang B.G."/>
            <person name="Yang W.F."/>
            <person name="Lam T.T."/>
            <person name="Chang Q.C."/>
            <person name="Ding S.J."/>
            <person name="Wang X.J."/>
            <person name="Zhu J.G."/>
            <person name="Ruan X.D."/>
            <person name="Zhao L."/>
            <person name="Wei J.T."/>
            <person name="Ye R.Z."/>
            <person name="Que T.C."/>
            <person name="Du C.H."/>
            <person name="Zhou Y.H."/>
            <person name="Cheng J.X."/>
            <person name="Dai P.F."/>
            <person name="Guo W.B."/>
            <person name="Han X.H."/>
            <person name="Huang E.J."/>
            <person name="Li L.F."/>
            <person name="Wei W."/>
            <person name="Gao Y.C."/>
            <person name="Liu J.Z."/>
            <person name="Shao H.Z."/>
            <person name="Wang X."/>
            <person name="Wang C.C."/>
            <person name="Yang T.C."/>
            <person name="Huo Q.B."/>
            <person name="Li W."/>
            <person name="Chen H.Y."/>
            <person name="Chen S.E."/>
            <person name="Zhou L.G."/>
            <person name="Ni X.B."/>
            <person name="Tian J.H."/>
            <person name="Sheng Y."/>
            <person name="Liu T."/>
            <person name="Pan Y.S."/>
            <person name="Xia L.Y."/>
            <person name="Li J."/>
            <person name="Zhao F."/>
            <person name="Cao W.C."/>
        </authorList>
    </citation>
    <scope>NUCLEOTIDE SEQUENCE [LARGE SCALE GENOMIC DNA]</scope>
    <source>
        <strain evidence="1">Iper-2018</strain>
    </source>
</reference>
<evidence type="ECO:0000313" key="2">
    <source>
        <dbReference type="Proteomes" id="UP000805193"/>
    </source>
</evidence>
<organism evidence="1 2">
    <name type="scientific">Ixodes persulcatus</name>
    <name type="common">Taiga tick</name>
    <dbReference type="NCBI Taxonomy" id="34615"/>
    <lineage>
        <taxon>Eukaryota</taxon>
        <taxon>Metazoa</taxon>
        <taxon>Ecdysozoa</taxon>
        <taxon>Arthropoda</taxon>
        <taxon>Chelicerata</taxon>
        <taxon>Arachnida</taxon>
        <taxon>Acari</taxon>
        <taxon>Parasitiformes</taxon>
        <taxon>Ixodida</taxon>
        <taxon>Ixodoidea</taxon>
        <taxon>Ixodidae</taxon>
        <taxon>Ixodinae</taxon>
        <taxon>Ixodes</taxon>
    </lineage>
</organism>
<evidence type="ECO:0000313" key="1">
    <source>
        <dbReference type="EMBL" id="KAG0444163.1"/>
    </source>
</evidence>
<protein>
    <submittedName>
        <fullName evidence="1">Uncharacterized protein</fullName>
    </submittedName>
</protein>
<name>A0AC60R0D1_IXOPE</name>
<sequence length="527" mass="59893">MPTVCLVRECSTRYGKTNDIRFHKLPDDPQRRSAWLRAIDRDGPDDIGRSQGYLCSHHFLTGDYDMNIEVRRSLGLDTKRARLKPDAVPTQHLWFDAPPKKRRSEDLNGSPDVVDMIVEEGPIPRRTVDGWTQTTRNTVTALCQTDGGDVQTQYDQEEEEEEDNVEQDSEFFPSFNETFLGRDSNIEEVLPENDRKFIVFETSLKELFRVCRKCHAPCESVSKVSGTLLKVQTLCVNSHCLLWKSQPILHGKPAGSVLMSAAILFTGTSPTSVLRVFKHINVQVFGARTFFNYQRGYLLPAINRLTKPAPIFFFIIVSFQIWQQQQDELFGELLGHEVDLAGDGRYDSPGFCAKYMTYSLHAAQVNKILHFEQVQVGECAEARSSTAMEKHGFIKCLEKVKGQGLKVASVTTDRHVQVTKYMRTEEPTIRHYFDGWHISKSIKKKLAAQTKRAGCGVLEVWIQPASNHLFWCAAICDGNQDLLVDMWRSIQAHVTNIHEGHPGLYTHCAHDDLGDRQWLVPGKHVCD</sequence>
<keyword evidence="2" id="KW-1185">Reference proteome</keyword>
<accession>A0AC60R0D1</accession>
<proteinExistence type="predicted"/>